<evidence type="ECO:0000259" key="15">
    <source>
        <dbReference type="PROSITE" id="PS50011"/>
    </source>
</evidence>
<comment type="subcellular location">
    <subcellularLocation>
        <location evidence="1">Membrane</location>
        <topology evidence="1">Single-pass type I membrane protein</topology>
    </subcellularLocation>
</comment>
<dbReference type="InterPro" id="IPR011009">
    <property type="entry name" value="Kinase-like_dom_sf"/>
</dbReference>
<proteinExistence type="predicted"/>
<keyword evidence="9 13" id="KW-1133">Transmembrane helix</keyword>
<keyword evidence="6 12" id="KW-0547">Nucleotide-binding</keyword>
<evidence type="ECO:0000256" key="10">
    <source>
        <dbReference type="ARBA" id="ARBA00023136"/>
    </source>
</evidence>
<feature type="binding site" evidence="12">
    <location>
        <position position="360"/>
    </location>
    <ligand>
        <name>ATP</name>
        <dbReference type="ChEBI" id="CHEBI:30616"/>
    </ligand>
</feature>
<evidence type="ECO:0000256" key="3">
    <source>
        <dbReference type="ARBA" id="ARBA00022679"/>
    </source>
</evidence>
<comment type="caution">
    <text evidence="16">The sequence shown here is derived from an EMBL/GenBank/DDBJ whole genome shotgun (WGS) entry which is preliminary data.</text>
</comment>
<protein>
    <recommendedName>
        <fullName evidence="15">Protein kinase domain-containing protein</fullName>
    </recommendedName>
</protein>
<organism evidence="16 17">
    <name type="scientific">Ilex paraguariensis</name>
    <name type="common">yerba mate</name>
    <dbReference type="NCBI Taxonomy" id="185542"/>
    <lineage>
        <taxon>Eukaryota</taxon>
        <taxon>Viridiplantae</taxon>
        <taxon>Streptophyta</taxon>
        <taxon>Embryophyta</taxon>
        <taxon>Tracheophyta</taxon>
        <taxon>Spermatophyta</taxon>
        <taxon>Magnoliopsida</taxon>
        <taxon>eudicotyledons</taxon>
        <taxon>Gunneridae</taxon>
        <taxon>Pentapetalae</taxon>
        <taxon>asterids</taxon>
        <taxon>campanulids</taxon>
        <taxon>Aquifoliales</taxon>
        <taxon>Aquifoliaceae</taxon>
        <taxon>Ilex</taxon>
    </lineage>
</organism>
<gene>
    <name evidence="16" type="ORF">ILEXP_LOCUS53060</name>
</gene>
<keyword evidence="3" id="KW-0808">Transferase</keyword>
<evidence type="ECO:0000256" key="2">
    <source>
        <dbReference type="ARBA" id="ARBA00022527"/>
    </source>
</evidence>
<evidence type="ECO:0000256" key="11">
    <source>
        <dbReference type="ARBA" id="ARBA00023180"/>
    </source>
</evidence>
<dbReference type="GO" id="GO:0016020">
    <property type="term" value="C:membrane"/>
    <property type="evidence" value="ECO:0007669"/>
    <property type="project" value="UniProtKB-SubCell"/>
</dbReference>
<dbReference type="GO" id="GO:0005524">
    <property type="term" value="F:ATP binding"/>
    <property type="evidence" value="ECO:0007669"/>
    <property type="project" value="UniProtKB-UniRule"/>
</dbReference>
<sequence>MLRENLIVVGFITVLVLIHFTQPCWCKQNHPCDPSSCGNIHNISYPFRLKDDPKNCGNPKYELACENNATVLYLGDHKHKRKYLVQSINYPNLTIRLVDSAVPKKDNCFFLPQYSLTEYNFTYKDPYSTFNQFDQQKNKPVTFLNCPYPVDSPPYLEIGQCINGVYTTNSSFSSSSRIHSYVIVSGLMAAEVRERCSIALMVMTSWAFKDNNNISFSDIYDAMEYGFELSWFKTEVYYCSILGLYFDGSTKCGTKEFFLAICFYIRRAIILGIGLHIAAKFLIGLPSIFVFIIYKLRRRHLSMFDAIERFLQSHNNLMPIRYSYSEVKKMTKGFKDKLGEGGYGTVYKGKLRSGRFAAVKILGKSKANGQEFINEVASIGRIHHVNVVQLIGYCAERSKRALVYEFMPNGSLEKYIFPREGSTSLSWERKYEIALGVARGIEYLHRGCDIQILHFDIKPHNILLDDNFIPKVSDFGLAKLYPTDNSIVNLTKARGTIGYVAPELINRSIGGVSYKADVYSFGMLLMDMVGLKTNLMPTEENSTQYFPFWIFDRFNKGKEIEMEEATDDENKITRKMTLVSLWCIQTNPINRPSMRKVVEMLEGEVEHLQMPPDPCQTPEDTSLEQAFSGESTKSMALLCNSSSYINSLDVVID</sequence>
<dbReference type="SUPFAM" id="SSF56112">
    <property type="entry name" value="Protein kinase-like (PK-like)"/>
    <property type="match status" value="1"/>
</dbReference>
<keyword evidence="11" id="KW-0325">Glycoprotein</keyword>
<dbReference type="PROSITE" id="PS00107">
    <property type="entry name" value="PROTEIN_KINASE_ATP"/>
    <property type="match status" value="1"/>
</dbReference>
<evidence type="ECO:0000256" key="9">
    <source>
        <dbReference type="ARBA" id="ARBA00022989"/>
    </source>
</evidence>
<keyword evidence="7" id="KW-0418">Kinase</keyword>
<evidence type="ECO:0000256" key="14">
    <source>
        <dbReference type="SAM" id="SignalP"/>
    </source>
</evidence>
<evidence type="ECO:0000256" key="12">
    <source>
        <dbReference type="PROSITE-ProRule" id="PRU10141"/>
    </source>
</evidence>
<dbReference type="Pfam" id="PF13947">
    <property type="entry name" value="GUB_WAK_bind"/>
    <property type="match status" value="1"/>
</dbReference>
<keyword evidence="17" id="KW-1185">Reference proteome</keyword>
<dbReference type="InterPro" id="IPR025287">
    <property type="entry name" value="WAK_GUB"/>
</dbReference>
<dbReference type="FunFam" id="1.10.510.10:FF:000590">
    <property type="entry name" value="PR5-like receptor kinase"/>
    <property type="match status" value="1"/>
</dbReference>
<evidence type="ECO:0000256" key="8">
    <source>
        <dbReference type="ARBA" id="ARBA00022840"/>
    </source>
</evidence>
<keyword evidence="10 13" id="KW-0472">Membrane</keyword>
<dbReference type="PROSITE" id="PS00108">
    <property type="entry name" value="PROTEIN_KINASE_ST"/>
    <property type="match status" value="1"/>
</dbReference>
<dbReference type="EMBL" id="CAUOFW020008452">
    <property type="protein sequence ID" value="CAK9182837.1"/>
    <property type="molecule type" value="Genomic_DNA"/>
</dbReference>
<evidence type="ECO:0000313" key="16">
    <source>
        <dbReference type="EMBL" id="CAK9182837.1"/>
    </source>
</evidence>
<evidence type="ECO:0000256" key="7">
    <source>
        <dbReference type="ARBA" id="ARBA00022777"/>
    </source>
</evidence>
<dbReference type="Proteomes" id="UP001642360">
    <property type="component" value="Unassembled WGS sequence"/>
</dbReference>
<evidence type="ECO:0000313" key="17">
    <source>
        <dbReference type="Proteomes" id="UP001642360"/>
    </source>
</evidence>
<feature type="signal peptide" evidence="14">
    <location>
        <begin position="1"/>
        <end position="26"/>
    </location>
</feature>
<evidence type="ECO:0000256" key="6">
    <source>
        <dbReference type="ARBA" id="ARBA00022741"/>
    </source>
</evidence>
<evidence type="ECO:0000256" key="13">
    <source>
        <dbReference type="SAM" id="Phobius"/>
    </source>
</evidence>
<dbReference type="PROSITE" id="PS50011">
    <property type="entry name" value="PROTEIN_KINASE_DOM"/>
    <property type="match status" value="1"/>
</dbReference>
<dbReference type="PANTHER" id="PTHR27009">
    <property type="entry name" value="RUST RESISTANCE KINASE LR10-RELATED"/>
    <property type="match status" value="1"/>
</dbReference>
<keyword evidence="8 12" id="KW-0067">ATP-binding</keyword>
<feature type="chain" id="PRO_5044820650" description="Protein kinase domain-containing protein" evidence="14">
    <location>
        <begin position="27"/>
        <end position="653"/>
    </location>
</feature>
<dbReference type="AlphaFoldDB" id="A0ABC8UP46"/>
<dbReference type="SMART" id="SM00220">
    <property type="entry name" value="S_TKc"/>
    <property type="match status" value="1"/>
</dbReference>
<dbReference type="Gene3D" id="1.10.510.10">
    <property type="entry name" value="Transferase(Phosphotransferase) domain 1"/>
    <property type="match status" value="1"/>
</dbReference>
<dbReference type="InterPro" id="IPR017441">
    <property type="entry name" value="Protein_kinase_ATP_BS"/>
</dbReference>
<keyword evidence="4 13" id="KW-0812">Transmembrane</keyword>
<dbReference type="InterPro" id="IPR045874">
    <property type="entry name" value="LRK10/LRL21-25-like"/>
</dbReference>
<feature type="transmembrane region" description="Helical" evidence="13">
    <location>
        <begin position="268"/>
        <end position="294"/>
    </location>
</feature>
<name>A0ABC8UP46_9AQUA</name>
<dbReference type="GO" id="GO:0004674">
    <property type="term" value="F:protein serine/threonine kinase activity"/>
    <property type="evidence" value="ECO:0007669"/>
    <property type="project" value="UniProtKB-KW"/>
</dbReference>
<evidence type="ECO:0000256" key="4">
    <source>
        <dbReference type="ARBA" id="ARBA00022692"/>
    </source>
</evidence>
<dbReference type="FunFam" id="3.30.200.20:FF:000178">
    <property type="entry name" value="serine/threonine-protein kinase PBS1-like"/>
    <property type="match status" value="1"/>
</dbReference>
<dbReference type="InterPro" id="IPR000719">
    <property type="entry name" value="Prot_kinase_dom"/>
</dbReference>
<keyword evidence="2" id="KW-0723">Serine/threonine-protein kinase</keyword>
<evidence type="ECO:0000256" key="1">
    <source>
        <dbReference type="ARBA" id="ARBA00004479"/>
    </source>
</evidence>
<keyword evidence="5 14" id="KW-0732">Signal</keyword>
<accession>A0ABC8UP46</accession>
<evidence type="ECO:0000256" key="5">
    <source>
        <dbReference type="ARBA" id="ARBA00022729"/>
    </source>
</evidence>
<feature type="domain" description="Protein kinase" evidence="15">
    <location>
        <begin position="332"/>
        <end position="610"/>
    </location>
</feature>
<dbReference type="InterPro" id="IPR008271">
    <property type="entry name" value="Ser/Thr_kinase_AS"/>
</dbReference>
<dbReference type="Pfam" id="PF00069">
    <property type="entry name" value="Pkinase"/>
    <property type="match status" value="1"/>
</dbReference>
<reference evidence="16 17" key="1">
    <citation type="submission" date="2024-02" db="EMBL/GenBank/DDBJ databases">
        <authorList>
            <person name="Vignale AGUSTIN F."/>
            <person name="Sosa J E."/>
            <person name="Modenutti C."/>
        </authorList>
    </citation>
    <scope>NUCLEOTIDE SEQUENCE [LARGE SCALE GENOMIC DNA]</scope>
</reference>
<dbReference type="Gene3D" id="3.30.200.20">
    <property type="entry name" value="Phosphorylase Kinase, domain 1"/>
    <property type="match status" value="1"/>
</dbReference>